<comment type="caution">
    <text evidence="2">The sequence shown here is derived from an EMBL/GenBank/DDBJ whole genome shotgun (WGS) entry which is preliminary data.</text>
</comment>
<dbReference type="Pfam" id="PF02556">
    <property type="entry name" value="SecB"/>
    <property type="match status" value="1"/>
</dbReference>
<protein>
    <submittedName>
        <fullName evidence="2">Protein translocase subunit secB</fullName>
    </submittedName>
</protein>
<accession>A0A4R7Z1C1</accession>
<dbReference type="Gene3D" id="3.10.420.10">
    <property type="entry name" value="SecB-like"/>
    <property type="match status" value="1"/>
</dbReference>
<dbReference type="EMBL" id="SODA01000015">
    <property type="protein sequence ID" value="TDW02615.1"/>
    <property type="molecule type" value="Genomic_DNA"/>
</dbReference>
<dbReference type="PANTHER" id="PTHR36918:SF1">
    <property type="entry name" value="PROTEIN-EXPORT PROTEIN SECB"/>
    <property type="match status" value="1"/>
</dbReference>
<dbReference type="GO" id="GO:0051082">
    <property type="term" value="F:unfolded protein binding"/>
    <property type="evidence" value="ECO:0007669"/>
    <property type="project" value="InterPro"/>
</dbReference>
<gene>
    <name evidence="2" type="ORF">C8C77_11511</name>
</gene>
<evidence type="ECO:0000313" key="2">
    <source>
        <dbReference type="EMBL" id="TDW02615.1"/>
    </source>
</evidence>
<evidence type="ECO:0000256" key="1">
    <source>
        <dbReference type="ARBA" id="ARBA00009990"/>
    </source>
</evidence>
<dbReference type="InterPro" id="IPR003708">
    <property type="entry name" value="SecB"/>
</dbReference>
<dbReference type="Proteomes" id="UP000294697">
    <property type="component" value="Unassembled WGS sequence"/>
</dbReference>
<evidence type="ECO:0000313" key="3">
    <source>
        <dbReference type="Proteomes" id="UP000294697"/>
    </source>
</evidence>
<dbReference type="GO" id="GO:0051262">
    <property type="term" value="P:protein tetramerization"/>
    <property type="evidence" value="ECO:0007669"/>
    <property type="project" value="InterPro"/>
</dbReference>
<dbReference type="OrthoDB" id="1699164at2"/>
<dbReference type="PANTHER" id="PTHR36918">
    <property type="match status" value="1"/>
</dbReference>
<reference evidence="2 3" key="1">
    <citation type="submission" date="2019-03" db="EMBL/GenBank/DDBJ databases">
        <title>Subsurface microbial communities from deep shales in Ohio and West Virginia, USA.</title>
        <authorList>
            <person name="Wrighton K."/>
        </authorList>
    </citation>
    <scope>NUCLEOTIDE SEQUENCE [LARGE SCALE GENOMIC DNA]</scope>
    <source>
        <strain evidence="2 3">MSL9.2</strain>
    </source>
</reference>
<name>A0A4R7Z1C1_9FIRM</name>
<sequence>MEKKINDDSKSQLNFVNYKIDELVFTDNENFESEKVKIDMQFNKDIDYIEEVGSLDRVIVTLEADIFNDPIENNYPFNLYIKMTGFFELTTNDIKGKDIIINRNTIAIMFPYLRSLVSTITANSQVPPLIIPTININKLLDSEEK</sequence>
<dbReference type="InterPro" id="IPR035958">
    <property type="entry name" value="SecB-like_sf"/>
</dbReference>
<dbReference type="SUPFAM" id="SSF54611">
    <property type="entry name" value="SecB-like"/>
    <property type="match status" value="1"/>
</dbReference>
<dbReference type="RefSeq" id="WP_111572034.1">
    <property type="nucleotide sequence ID" value="NZ_QLME01000008.1"/>
</dbReference>
<dbReference type="AlphaFoldDB" id="A0A4R7Z1C1"/>
<dbReference type="GO" id="GO:0015031">
    <property type="term" value="P:protein transport"/>
    <property type="evidence" value="ECO:0007669"/>
    <property type="project" value="InterPro"/>
</dbReference>
<organism evidence="2 3">
    <name type="scientific">Halanaerobium saccharolyticum</name>
    <dbReference type="NCBI Taxonomy" id="43595"/>
    <lineage>
        <taxon>Bacteria</taxon>
        <taxon>Bacillati</taxon>
        <taxon>Bacillota</taxon>
        <taxon>Clostridia</taxon>
        <taxon>Halanaerobiales</taxon>
        <taxon>Halanaerobiaceae</taxon>
        <taxon>Halanaerobium</taxon>
    </lineage>
</organism>
<proteinExistence type="inferred from homology"/>
<comment type="similarity">
    <text evidence="1">Belongs to the SecB family.</text>
</comment>